<protein>
    <submittedName>
        <fullName evidence="1">Uncharacterized protein</fullName>
    </submittedName>
</protein>
<gene>
    <name evidence="1" type="ORF">ASEP1449_LOCUS8675</name>
</gene>
<name>A0A7S2XMV9_9STRA</name>
<evidence type="ECO:0000313" key="1">
    <source>
        <dbReference type="EMBL" id="CAD9816843.1"/>
    </source>
</evidence>
<organism evidence="1">
    <name type="scientific">Attheya septentrionalis</name>
    <dbReference type="NCBI Taxonomy" id="420275"/>
    <lineage>
        <taxon>Eukaryota</taxon>
        <taxon>Sar</taxon>
        <taxon>Stramenopiles</taxon>
        <taxon>Ochrophyta</taxon>
        <taxon>Bacillariophyta</taxon>
        <taxon>Coscinodiscophyceae</taxon>
        <taxon>Chaetocerotophycidae</taxon>
        <taxon>Chaetocerotales</taxon>
        <taxon>Attheyaceae</taxon>
        <taxon>Attheya</taxon>
    </lineage>
</organism>
<reference evidence="1" key="1">
    <citation type="submission" date="2021-01" db="EMBL/GenBank/DDBJ databases">
        <authorList>
            <person name="Corre E."/>
            <person name="Pelletier E."/>
            <person name="Niang G."/>
            <person name="Scheremetjew M."/>
            <person name="Finn R."/>
            <person name="Kale V."/>
            <person name="Holt S."/>
            <person name="Cochrane G."/>
            <person name="Meng A."/>
            <person name="Brown T."/>
            <person name="Cohen L."/>
        </authorList>
    </citation>
    <scope>NUCLEOTIDE SEQUENCE</scope>
    <source>
        <strain evidence="1">CCMP2084</strain>
    </source>
</reference>
<proteinExistence type="predicted"/>
<dbReference type="AlphaFoldDB" id="A0A7S2XMV9"/>
<sequence length="179" mass="20913">MMKLNRLSPLTRHTGRGCFYWKISQSLTPNQRFVHLPQHIPFMNREQKAKHAIDESVSSSFSGAEIHENFRTMRLAKSIPPVSYIEASDHATVKYDEDYDQQELHMSPTQVWNSVYEPPTHDSDKVFPYEDVDCIRKGSYECDICNDTMPPMYQNYIYQSTTFSSNCMPDFIDESDESY</sequence>
<accession>A0A7S2XMV9</accession>
<dbReference type="EMBL" id="HBHQ01013006">
    <property type="protein sequence ID" value="CAD9816843.1"/>
    <property type="molecule type" value="Transcribed_RNA"/>
</dbReference>